<dbReference type="Proteomes" id="UP001163321">
    <property type="component" value="Chromosome 8"/>
</dbReference>
<proteinExistence type="predicted"/>
<protein>
    <submittedName>
        <fullName evidence="1">Uncharacterized protein</fullName>
    </submittedName>
</protein>
<dbReference type="EMBL" id="CM047587">
    <property type="protein sequence ID" value="KAI9908332.1"/>
    <property type="molecule type" value="Genomic_DNA"/>
</dbReference>
<gene>
    <name evidence="1" type="ORF">PsorP6_003571</name>
</gene>
<organism evidence="1 2">
    <name type="scientific">Peronosclerospora sorghi</name>
    <dbReference type="NCBI Taxonomy" id="230839"/>
    <lineage>
        <taxon>Eukaryota</taxon>
        <taxon>Sar</taxon>
        <taxon>Stramenopiles</taxon>
        <taxon>Oomycota</taxon>
        <taxon>Peronosporomycetes</taxon>
        <taxon>Peronosporales</taxon>
        <taxon>Peronosporaceae</taxon>
        <taxon>Peronosclerospora</taxon>
    </lineage>
</organism>
<reference evidence="1 2" key="1">
    <citation type="journal article" date="2022" name="bioRxiv">
        <title>The genome of the oomycete Peronosclerospora sorghi, a cosmopolitan pathogen of maize and sorghum, is inflated with dispersed pseudogenes.</title>
        <authorList>
            <person name="Fletcher K."/>
            <person name="Martin F."/>
            <person name="Isakeit T."/>
            <person name="Cavanaugh K."/>
            <person name="Magill C."/>
            <person name="Michelmore R."/>
        </authorList>
    </citation>
    <scope>NUCLEOTIDE SEQUENCE [LARGE SCALE GENOMIC DNA]</scope>
    <source>
        <strain evidence="1">P6</strain>
    </source>
</reference>
<evidence type="ECO:0000313" key="1">
    <source>
        <dbReference type="EMBL" id="KAI9908332.1"/>
    </source>
</evidence>
<evidence type="ECO:0000313" key="2">
    <source>
        <dbReference type="Proteomes" id="UP001163321"/>
    </source>
</evidence>
<comment type="caution">
    <text evidence="1">The sequence shown here is derived from an EMBL/GenBank/DDBJ whole genome shotgun (WGS) entry which is preliminary data.</text>
</comment>
<keyword evidence="2" id="KW-1185">Reference proteome</keyword>
<sequence>MASYQVARQPHRIRADLVQLCHPPPPPTKFEECDVRGVTAHSFVRYDVSEEDIDIDSEGYPNLPNGTFNFSAVHVQGYTNWLSTRWAVHTKARTKELKSSCESCFAVSRPPSQPKSFSNTLGRGCSRCHVGVLRHIACSARMRWDFKDQTKQGMFLHLGVHPFPPPIKPTPLNRKIANERFAANPIRTPLQWKVGASAC</sequence>
<name>A0ACC0VPG2_9STRA</name>
<accession>A0ACC0VPG2</accession>